<evidence type="ECO:0000313" key="3">
    <source>
        <dbReference type="EMBL" id="EKD16659.1"/>
    </source>
</evidence>
<dbReference type="SUPFAM" id="SSF51101">
    <property type="entry name" value="Mannose-binding lectins"/>
    <property type="match status" value="1"/>
</dbReference>
<evidence type="ECO:0000256" key="1">
    <source>
        <dbReference type="SAM" id="SignalP"/>
    </source>
</evidence>
<dbReference type="GeneID" id="18761063"/>
<dbReference type="OrthoDB" id="40902at2759"/>
<dbReference type="Gene3D" id="2.100.10.30">
    <property type="entry name" value="Jacalin-like lectin domain"/>
    <property type="match status" value="1"/>
</dbReference>
<feature type="chain" id="PRO_5003853515" evidence="1">
    <location>
        <begin position="22"/>
        <end position="434"/>
    </location>
</feature>
<proteinExistence type="predicted"/>
<dbReference type="PANTHER" id="PTHR16320:SF1">
    <property type="entry name" value="SPHINGOMYELINASE DDB_G0288017"/>
    <property type="match status" value="1"/>
</dbReference>
<keyword evidence="3" id="KW-0378">Hydrolase</keyword>
<evidence type="ECO:0000313" key="4">
    <source>
        <dbReference type="Proteomes" id="UP000006753"/>
    </source>
</evidence>
<name>K1XVH0_MARBU</name>
<dbReference type="Pfam" id="PF01419">
    <property type="entry name" value="Jacalin"/>
    <property type="match status" value="1"/>
</dbReference>
<dbReference type="GO" id="GO:0004527">
    <property type="term" value="F:exonuclease activity"/>
    <property type="evidence" value="ECO:0007669"/>
    <property type="project" value="UniProtKB-KW"/>
</dbReference>
<dbReference type="SMART" id="SM00915">
    <property type="entry name" value="Jacalin"/>
    <property type="match status" value="1"/>
</dbReference>
<dbReference type="RefSeq" id="XP_007293017.1">
    <property type="nucleotide sequence ID" value="XM_007292955.1"/>
</dbReference>
<keyword evidence="1" id="KW-0732">Signal</keyword>
<dbReference type="InterPro" id="IPR036691">
    <property type="entry name" value="Endo/exonu/phosph_ase_sf"/>
</dbReference>
<feature type="domain" description="Jacalin-type lectin" evidence="2">
    <location>
        <begin position="305"/>
        <end position="433"/>
    </location>
</feature>
<sequence>MALATFGLVFAAASWVCSANAASATGGDFNVLSINVDGLPEFIDLAQNKIRNSYAIGTKLKEYQYDIVHLQEDYNFHMTIAPISEYPHRTTHKGPLPIGDGLSTLSNYPWEHFSREEWKKCADADCFTRSGFTFMRVRLANGIYIDTYNLHTDHGHDPDDVEARAANLVQVSEYIKARSAGNAVLVFGSTNSLYSRPSDVADIFQVQNGMTDPWVQLEHQGETPTEQSVCPNPSMVNSCEAEEKIFYRGSRALALNATYFGYEFNRFVRSDDNRVLSPNNPVSANFTWAASSSFRQSNLSGGPHGVWFNDLDALPEKPQVQTITFSGGERLDSVGLTLVTGEAFTHGGPGGIPVSLTLEPNEFWTSAQLCTDRRIGRTRNFFIEATTSTGRALTAGTRTSDCVTYDAPEGWQITGYMGRVGEEVDQLAFIYAPQ</sequence>
<evidence type="ECO:0000259" key="2">
    <source>
        <dbReference type="SMART" id="SM00915"/>
    </source>
</evidence>
<dbReference type="OMA" id="PHGTWFN"/>
<dbReference type="eggNOG" id="ENOG502QPIS">
    <property type="taxonomic scope" value="Eukaryota"/>
</dbReference>
<dbReference type="EMBL" id="JH921438">
    <property type="protein sequence ID" value="EKD16659.1"/>
    <property type="molecule type" value="Genomic_DNA"/>
</dbReference>
<dbReference type="InterPro" id="IPR038772">
    <property type="entry name" value="Sph/SMPD2-like"/>
</dbReference>
<keyword evidence="3" id="KW-0540">Nuclease</keyword>
<dbReference type="SUPFAM" id="SSF56219">
    <property type="entry name" value="DNase I-like"/>
    <property type="match status" value="1"/>
</dbReference>
<dbReference type="GO" id="GO:0005737">
    <property type="term" value="C:cytoplasm"/>
    <property type="evidence" value="ECO:0007669"/>
    <property type="project" value="TreeGrafter"/>
</dbReference>
<keyword evidence="3" id="KW-0255">Endonuclease</keyword>
<gene>
    <name evidence="3" type="ORF">MBM_05128</name>
</gene>
<dbReference type="PANTHER" id="PTHR16320">
    <property type="entry name" value="SPHINGOMYELINASE FAMILY MEMBER"/>
    <property type="match status" value="1"/>
</dbReference>
<accession>K1XVH0</accession>
<dbReference type="KEGG" id="mbe:MBM_05128"/>
<protein>
    <submittedName>
        <fullName evidence="3">Endonuclease/Exonuclease/phosphatase</fullName>
    </submittedName>
</protein>
<reference evidence="3 4" key="1">
    <citation type="journal article" date="2012" name="BMC Genomics">
        <title>Sequencing the genome of Marssonina brunnea reveals fungus-poplar co-evolution.</title>
        <authorList>
            <person name="Zhu S."/>
            <person name="Cao Y.-Z."/>
            <person name="Jiang C."/>
            <person name="Tan B.-Y."/>
            <person name="Wang Z."/>
            <person name="Feng S."/>
            <person name="Zhang L."/>
            <person name="Su X.-H."/>
            <person name="Brejova B."/>
            <person name="Vinar T."/>
            <person name="Xu M."/>
            <person name="Wang M.-X."/>
            <person name="Zhang S.-G."/>
            <person name="Huang M.-R."/>
            <person name="Wu R."/>
            <person name="Zhou Y."/>
        </authorList>
    </citation>
    <scope>NUCLEOTIDE SEQUENCE [LARGE SCALE GENOMIC DNA]</scope>
    <source>
        <strain evidence="3 4">MB_m1</strain>
    </source>
</reference>
<dbReference type="HOGENOM" id="CLU_032141_0_0_1"/>
<dbReference type="GO" id="GO:0004519">
    <property type="term" value="F:endonuclease activity"/>
    <property type="evidence" value="ECO:0007669"/>
    <property type="project" value="UniProtKB-KW"/>
</dbReference>
<dbReference type="Proteomes" id="UP000006753">
    <property type="component" value="Unassembled WGS sequence"/>
</dbReference>
<dbReference type="Gene3D" id="3.60.10.10">
    <property type="entry name" value="Endonuclease/exonuclease/phosphatase"/>
    <property type="match status" value="1"/>
</dbReference>
<dbReference type="AlphaFoldDB" id="K1XVH0"/>
<dbReference type="CDD" id="cd09615">
    <property type="entry name" value="Jacalin_EEP"/>
    <property type="match status" value="1"/>
</dbReference>
<dbReference type="STRING" id="1072389.K1XVH0"/>
<keyword evidence="4" id="KW-1185">Reference proteome</keyword>
<dbReference type="InterPro" id="IPR036404">
    <property type="entry name" value="Jacalin-like_lectin_dom_sf"/>
</dbReference>
<dbReference type="GO" id="GO:0004767">
    <property type="term" value="F:sphingomyelin phosphodiesterase activity"/>
    <property type="evidence" value="ECO:0007669"/>
    <property type="project" value="InterPro"/>
</dbReference>
<organism evidence="3 4">
    <name type="scientific">Marssonina brunnea f. sp. multigermtubi (strain MB_m1)</name>
    <name type="common">Marssonina leaf spot fungus</name>
    <dbReference type="NCBI Taxonomy" id="1072389"/>
    <lineage>
        <taxon>Eukaryota</taxon>
        <taxon>Fungi</taxon>
        <taxon>Dikarya</taxon>
        <taxon>Ascomycota</taxon>
        <taxon>Pezizomycotina</taxon>
        <taxon>Leotiomycetes</taxon>
        <taxon>Helotiales</taxon>
        <taxon>Drepanopezizaceae</taxon>
        <taxon>Drepanopeziza</taxon>
    </lineage>
</organism>
<feature type="signal peptide" evidence="1">
    <location>
        <begin position="1"/>
        <end position="21"/>
    </location>
</feature>
<dbReference type="InterPro" id="IPR001229">
    <property type="entry name" value="Jacalin-like_lectin_dom"/>
</dbReference>
<dbReference type="InParanoid" id="K1XVH0"/>
<keyword evidence="3" id="KW-0269">Exonuclease</keyword>